<name>A0ABU2WK98_9GAMM</name>
<organism evidence="4 5">
    <name type="scientific">Banduia mediterranea</name>
    <dbReference type="NCBI Taxonomy" id="3075609"/>
    <lineage>
        <taxon>Bacteria</taxon>
        <taxon>Pseudomonadati</taxon>
        <taxon>Pseudomonadota</taxon>
        <taxon>Gammaproteobacteria</taxon>
        <taxon>Nevskiales</taxon>
        <taxon>Algiphilaceae</taxon>
        <taxon>Banduia</taxon>
    </lineage>
</organism>
<comment type="caution">
    <text evidence="4">The sequence shown here is derived from an EMBL/GenBank/DDBJ whole genome shotgun (WGS) entry which is preliminary data.</text>
</comment>
<dbReference type="EMBL" id="JAVRIC010000019">
    <property type="protein sequence ID" value="MDT0498306.1"/>
    <property type="molecule type" value="Genomic_DNA"/>
</dbReference>
<evidence type="ECO:0000313" key="5">
    <source>
        <dbReference type="Proteomes" id="UP001254608"/>
    </source>
</evidence>
<dbReference type="PANTHER" id="PTHR46509">
    <property type="entry name" value="PHOSPHOADENOSINE PHOSPHOSULFATE REDUCTASE"/>
    <property type="match status" value="1"/>
</dbReference>
<dbReference type="Gene3D" id="3.40.50.620">
    <property type="entry name" value="HUPs"/>
    <property type="match status" value="1"/>
</dbReference>
<evidence type="ECO:0000256" key="2">
    <source>
        <dbReference type="ARBA" id="ARBA00024327"/>
    </source>
</evidence>
<comment type="similarity">
    <text evidence="1">Belongs to the PAPS reductase family. CysH subfamily.</text>
</comment>
<evidence type="ECO:0000313" key="4">
    <source>
        <dbReference type="EMBL" id="MDT0498306.1"/>
    </source>
</evidence>
<protein>
    <submittedName>
        <fullName evidence="4">Phosphoadenosine phosphosulfate reductase family protein</fullName>
    </submittedName>
</protein>
<gene>
    <name evidence="4" type="ORF">RM530_13160</name>
</gene>
<dbReference type="InterPro" id="IPR014729">
    <property type="entry name" value="Rossmann-like_a/b/a_fold"/>
</dbReference>
<accession>A0ABU2WK98</accession>
<dbReference type="SUPFAM" id="SSF52402">
    <property type="entry name" value="Adenine nucleotide alpha hydrolases-like"/>
    <property type="match status" value="1"/>
</dbReference>
<reference evidence="4 5" key="1">
    <citation type="submission" date="2023-09" db="EMBL/GenBank/DDBJ databases">
        <authorList>
            <person name="Rey-Velasco X."/>
        </authorList>
    </citation>
    <scope>NUCLEOTIDE SEQUENCE [LARGE SCALE GENOMIC DNA]</scope>
    <source>
        <strain evidence="4 5">W345</strain>
    </source>
</reference>
<dbReference type="PANTHER" id="PTHR46509:SF1">
    <property type="entry name" value="PHOSPHOADENOSINE PHOSPHOSULFATE REDUCTASE"/>
    <property type="match status" value="1"/>
</dbReference>
<dbReference type="Proteomes" id="UP001254608">
    <property type="component" value="Unassembled WGS sequence"/>
</dbReference>
<evidence type="ECO:0000256" key="1">
    <source>
        <dbReference type="ARBA" id="ARBA00009732"/>
    </source>
</evidence>
<dbReference type="InterPro" id="IPR002500">
    <property type="entry name" value="PAPS_reduct_dom"/>
</dbReference>
<evidence type="ECO:0000259" key="3">
    <source>
        <dbReference type="Pfam" id="PF01507"/>
    </source>
</evidence>
<sequence length="212" mass="24377">MTTPREIFRDVPVQDQMSADAPLKLIEWALAQNAPAIATTSFSPYASVLLHMVTRVSPDLPIVWMDSGYATPATYRYIDEVVRRLKLNLKVYHPRRSRAHREAVDGPVPDIDDPRHEIFTREVKIEPFERALAELKPNYWITGLRSEETEERAKMEAVSTNADGIVKVAPLLGWTNRDLFHYIKKFGLPNNFDYYDPTKGEEDRECGLHLTH</sequence>
<proteinExistence type="inferred from homology"/>
<keyword evidence="5" id="KW-1185">Reference proteome</keyword>
<comment type="pathway">
    <text evidence="2">Sulfur metabolism; hydrogen sulfide biosynthesis; sulfite from sulfate.</text>
</comment>
<dbReference type="Pfam" id="PF01507">
    <property type="entry name" value="PAPS_reduct"/>
    <property type="match status" value="1"/>
</dbReference>
<feature type="domain" description="Phosphoadenosine phosphosulphate reductase" evidence="3">
    <location>
        <begin position="39"/>
        <end position="191"/>
    </location>
</feature>